<proteinExistence type="predicted"/>
<reference evidence="2" key="1">
    <citation type="journal article" date="2020" name="Nature">
        <title>Giant virus diversity and host interactions through global metagenomics.</title>
        <authorList>
            <person name="Schulz F."/>
            <person name="Roux S."/>
            <person name="Paez-Espino D."/>
            <person name="Jungbluth S."/>
            <person name="Walsh D.A."/>
            <person name="Denef V.J."/>
            <person name="McMahon K.D."/>
            <person name="Konstantinidis K.T."/>
            <person name="Eloe-Fadrosh E.A."/>
            <person name="Kyrpides N.C."/>
            <person name="Woyke T."/>
        </authorList>
    </citation>
    <scope>NUCLEOTIDE SEQUENCE</scope>
    <source>
        <strain evidence="2">GVMAG-S-ERX555965-48</strain>
    </source>
</reference>
<accession>A0A6C0AYA7</accession>
<evidence type="ECO:0000313" key="2">
    <source>
        <dbReference type="EMBL" id="QHS84330.1"/>
    </source>
</evidence>
<name>A0A6C0AYA7_9ZZZZ</name>
<sequence>MSISGIIVEKNTSLKNIKINEVKIETLGKKCGFKKLDDFEVQHTFKTKFNKEKYTIEVYGKVNGRANNENKYDYPPPIDNTLFFGNMLLLCKINDVYASPNDFNSDVWKKIYTRLFGGFIDLDKCEKEDDEEEDELDTIPDEMKTKEGYLKDGFIVDDEESVDSHAVSVEQEGVNLDDNSTNDLLSESSTIDIDSELSEEEYMLYSDDE</sequence>
<dbReference type="EMBL" id="MN738781">
    <property type="protein sequence ID" value="QHS84330.1"/>
    <property type="molecule type" value="Genomic_DNA"/>
</dbReference>
<dbReference type="AlphaFoldDB" id="A0A6C0AYA7"/>
<feature type="compositionally biased region" description="Acidic residues" evidence="1">
    <location>
        <begin position="193"/>
        <end position="209"/>
    </location>
</feature>
<organism evidence="2">
    <name type="scientific">viral metagenome</name>
    <dbReference type="NCBI Taxonomy" id="1070528"/>
    <lineage>
        <taxon>unclassified sequences</taxon>
        <taxon>metagenomes</taxon>
        <taxon>organismal metagenomes</taxon>
    </lineage>
</organism>
<protein>
    <submittedName>
        <fullName evidence="2">Uncharacterized protein</fullName>
    </submittedName>
</protein>
<feature type="region of interest" description="Disordered" evidence="1">
    <location>
        <begin position="176"/>
        <end position="209"/>
    </location>
</feature>
<evidence type="ECO:0000256" key="1">
    <source>
        <dbReference type="SAM" id="MobiDB-lite"/>
    </source>
</evidence>
<feature type="compositionally biased region" description="Polar residues" evidence="1">
    <location>
        <begin position="177"/>
        <end position="192"/>
    </location>
</feature>